<dbReference type="PRINTS" id="PR00507">
    <property type="entry name" value="N12N6MTFRASE"/>
</dbReference>
<reference evidence="7" key="1">
    <citation type="submission" date="2015-02" db="EMBL/GenBank/DDBJ databases">
        <title>Draft Genome of Frankia sp. CpI1-S.</title>
        <authorList>
            <person name="Oshone R.T."/>
            <person name="Ngom M."/>
            <person name="Ghodhbane-Gtari F."/>
            <person name="Gtari M."/>
            <person name="Morris K."/>
            <person name="Thomas K."/>
            <person name="Sen A."/>
            <person name="Tisa L.S."/>
        </authorList>
    </citation>
    <scope>NUCLEOTIDE SEQUENCE [LARGE SCALE GENOMIC DNA]</scope>
    <source>
        <strain evidence="7">CpI1-S</strain>
    </source>
</reference>
<evidence type="ECO:0000313" key="6">
    <source>
        <dbReference type="EMBL" id="KJE23535.1"/>
    </source>
</evidence>
<dbReference type="InterPro" id="IPR003356">
    <property type="entry name" value="DNA_methylase_A-5"/>
</dbReference>
<evidence type="ECO:0000256" key="2">
    <source>
        <dbReference type="ARBA" id="ARBA00022747"/>
    </source>
</evidence>
<dbReference type="GO" id="GO:0009307">
    <property type="term" value="P:DNA restriction-modification system"/>
    <property type="evidence" value="ECO:0007669"/>
    <property type="project" value="UniProtKB-KW"/>
</dbReference>
<dbReference type="PANTHER" id="PTHR42998">
    <property type="entry name" value="TYPE I RESTRICTION ENZYME HINDVIIP M PROTEIN-RELATED"/>
    <property type="match status" value="1"/>
</dbReference>
<keyword evidence="6" id="KW-0808">Transferase</keyword>
<dbReference type="GO" id="GO:0003677">
    <property type="term" value="F:DNA binding"/>
    <property type="evidence" value="ECO:0007669"/>
    <property type="project" value="UniProtKB-KW"/>
</dbReference>
<keyword evidence="2" id="KW-0680">Restriction system</keyword>
<dbReference type="EC" id="2.1.1.72" evidence="6"/>
<sequence>MTGSVRLVTAAEIARLAEVKPAAVSNWRRRHPDFPAAERRMGREVYPAPEVAAWLDHRIVAEKDRQPTEDAGITYGIRFRRNLGSPERVAPPPDTGRRLWRAFAAYRNFGGINGTEASMLAFGLLYLRFHDASRWSELRELRYAPDRDLPRRADDLVNSALLAGGHEPLPRHAWTTGGPSADHADLATAIQILDRLDPSSGPDGIRDAPIAGWLADDLLSRFAAADGRRGHLTPDSVVRLAVRLTNPIGGERIHDPFCHLGEFLVGAVDHVRTRCGAPAKLKVSGGTVGHLGWLAGMNLTLHDIATREVRVEPPLYRWDTQRRFDLVLTNPPFNMSDWTDGYHVGDLRWRYGIPPRHNANFAWLQHALALLTEGGRAAVLMPHGAGSSENSRERAIRAAMVEDGVVDAVIALPPQLFHSTAIAVTLWLLRGRGSDGDDDVFFVDAHAAGTMDGRNHRVLREEDLERITAAYRDRSTFTSGDVLSRAVARDRLRDDGYVLNPGRYLIAASAPVDLDRNRADADDLRHSLRNLLQRSIDSHERAERQIDTAADLLYGTPAGWSRCQLGEVCDVLAGPSGAVSSGGGNSSDVPVIKPRNISENRIVRDHLDFVDPSVAETLDRYLLAPGDVVCTRTGEIGRCGLVTEEHDGWLLGTSCLRLRPDASLDPSYLVFYLGHPRVQRWLVGNAGGSTVRSLTAATMRALPLLLPDTDRQRRIGAAMGALDEQLAIHDRIRRTTSALRESLVPLYLQDTLLDEAPEEI</sequence>
<accession>A0A0D8BHI7</accession>
<dbReference type="Pfam" id="PF02384">
    <property type="entry name" value="N6_Mtase"/>
    <property type="match status" value="1"/>
</dbReference>
<keyword evidence="3" id="KW-0238">DNA-binding</keyword>
<name>A0A0D8BHI7_9ACTN</name>
<dbReference type="GO" id="GO:0032259">
    <property type="term" value="P:methylation"/>
    <property type="evidence" value="ECO:0007669"/>
    <property type="project" value="UniProtKB-KW"/>
</dbReference>
<dbReference type="EMBL" id="JYFN01000013">
    <property type="protein sequence ID" value="KJE23535.1"/>
    <property type="molecule type" value="Genomic_DNA"/>
</dbReference>
<comment type="similarity">
    <text evidence="1">Belongs to the type-I restriction system S methylase family.</text>
</comment>
<keyword evidence="6" id="KW-0489">Methyltransferase</keyword>
<dbReference type="PROSITE" id="PS00092">
    <property type="entry name" value="N6_MTASE"/>
    <property type="match status" value="1"/>
</dbReference>
<feature type="domain" description="DNA methylase adenine-specific" evidence="5">
    <location>
        <begin position="218"/>
        <end position="506"/>
    </location>
</feature>
<evidence type="ECO:0000313" key="7">
    <source>
        <dbReference type="Proteomes" id="UP000032545"/>
    </source>
</evidence>
<evidence type="ECO:0000259" key="4">
    <source>
        <dbReference type="Pfam" id="PF01420"/>
    </source>
</evidence>
<dbReference type="Pfam" id="PF01420">
    <property type="entry name" value="Methylase_S"/>
    <property type="match status" value="1"/>
</dbReference>
<feature type="domain" description="Type I restriction modification DNA specificity" evidence="4">
    <location>
        <begin position="558"/>
        <end position="732"/>
    </location>
</feature>
<keyword evidence="7" id="KW-1185">Reference proteome</keyword>
<dbReference type="PANTHER" id="PTHR42998:SF1">
    <property type="entry name" value="TYPE I RESTRICTION ENZYME HINDI METHYLASE SUBUNIT"/>
    <property type="match status" value="1"/>
</dbReference>
<evidence type="ECO:0000256" key="3">
    <source>
        <dbReference type="ARBA" id="ARBA00023125"/>
    </source>
</evidence>
<dbReference type="Gene3D" id="3.90.220.20">
    <property type="entry name" value="DNA methylase specificity domains"/>
    <property type="match status" value="1"/>
</dbReference>
<dbReference type="SUPFAM" id="SSF116734">
    <property type="entry name" value="DNA methylase specificity domain"/>
    <property type="match status" value="1"/>
</dbReference>
<dbReference type="GO" id="GO:0008170">
    <property type="term" value="F:N-methyltransferase activity"/>
    <property type="evidence" value="ECO:0007669"/>
    <property type="project" value="InterPro"/>
</dbReference>
<proteinExistence type="inferred from homology"/>
<gene>
    <name evidence="6" type="ORF">FF36_02241</name>
</gene>
<dbReference type="Proteomes" id="UP000032545">
    <property type="component" value="Unassembled WGS sequence"/>
</dbReference>
<dbReference type="AlphaFoldDB" id="A0A0D8BHI7"/>
<evidence type="ECO:0000259" key="5">
    <source>
        <dbReference type="Pfam" id="PF02384"/>
    </source>
</evidence>
<dbReference type="InterPro" id="IPR002052">
    <property type="entry name" value="DNA_methylase_N6_adenine_CS"/>
</dbReference>
<dbReference type="InterPro" id="IPR052916">
    <property type="entry name" value="Type-I_RE_MTase_Subunit"/>
</dbReference>
<reference evidence="6 7" key="2">
    <citation type="journal article" date="2016" name="Genome Announc.">
        <title>Permanent Draft Genome Sequences for Two Variants of Frankia sp. Strain CpI1, the First Frankia Strain Isolated from Root Nodules of Comptonia peregrina.</title>
        <authorList>
            <person name="Oshone R."/>
            <person name="Hurst S.G.IV."/>
            <person name="Abebe-Akele F."/>
            <person name="Simpson S."/>
            <person name="Morris K."/>
            <person name="Thomas W.K."/>
            <person name="Tisa L.S."/>
        </authorList>
    </citation>
    <scope>NUCLEOTIDE SEQUENCE [LARGE SCALE GENOMIC DNA]</scope>
    <source>
        <strain evidence="7">CpI1-S</strain>
    </source>
</reference>
<dbReference type="InterPro" id="IPR000055">
    <property type="entry name" value="Restrct_endonuc_typeI_TRD"/>
</dbReference>
<dbReference type="SUPFAM" id="SSF53335">
    <property type="entry name" value="S-adenosyl-L-methionine-dependent methyltransferases"/>
    <property type="match status" value="1"/>
</dbReference>
<dbReference type="GO" id="GO:0009007">
    <property type="term" value="F:site-specific DNA-methyltransferase (adenine-specific) activity"/>
    <property type="evidence" value="ECO:0007669"/>
    <property type="project" value="UniProtKB-EC"/>
</dbReference>
<dbReference type="InterPro" id="IPR044946">
    <property type="entry name" value="Restrct_endonuc_typeI_TRD_sf"/>
</dbReference>
<comment type="caution">
    <text evidence="6">The sequence shown here is derived from an EMBL/GenBank/DDBJ whole genome shotgun (WGS) entry which is preliminary data.</text>
</comment>
<dbReference type="Gene3D" id="3.40.50.150">
    <property type="entry name" value="Vaccinia Virus protein VP39"/>
    <property type="match status" value="1"/>
</dbReference>
<dbReference type="InterPro" id="IPR029063">
    <property type="entry name" value="SAM-dependent_MTases_sf"/>
</dbReference>
<evidence type="ECO:0000256" key="1">
    <source>
        <dbReference type="ARBA" id="ARBA00010923"/>
    </source>
</evidence>
<organism evidence="6 7">
    <name type="scientific">Frankia torreyi</name>
    <dbReference type="NCBI Taxonomy" id="1856"/>
    <lineage>
        <taxon>Bacteria</taxon>
        <taxon>Bacillati</taxon>
        <taxon>Actinomycetota</taxon>
        <taxon>Actinomycetes</taxon>
        <taxon>Frankiales</taxon>
        <taxon>Frankiaceae</taxon>
        <taxon>Frankia</taxon>
    </lineage>
</organism>
<dbReference type="PATRIC" id="fig|1502723.3.peg.1211"/>
<protein>
    <submittedName>
        <fullName evidence="6">Type I restriction-modification system methyltransferase subunit</fullName>
        <ecNumber evidence="6">2.1.1.72</ecNumber>
    </submittedName>
</protein>